<evidence type="ECO:0000313" key="4">
    <source>
        <dbReference type="Proteomes" id="UP000612282"/>
    </source>
</evidence>
<evidence type="ECO:0000259" key="2">
    <source>
        <dbReference type="PROSITE" id="PS51903"/>
    </source>
</evidence>
<evidence type="ECO:0000313" key="3">
    <source>
        <dbReference type="EMBL" id="GID51611.1"/>
    </source>
</evidence>
<dbReference type="Pfam" id="PF02861">
    <property type="entry name" value="Clp_N"/>
    <property type="match status" value="1"/>
</dbReference>
<dbReference type="RefSeq" id="WP_203792302.1">
    <property type="nucleotide sequence ID" value="NZ_BAAAQE010000090.1"/>
</dbReference>
<sequence>MPKINVYLPDDLAEAVKDSGVPVSSICQRALHQAVRFVTTIHQTVRGDLEPGELADRLPQFTALARDAIRTAIDNARTASAPGVSTGHLLTGILSANEGMAVDLLRAVDVDPVLVLQALATETATEPGGSGPQSFTAPAAMVMESALAESMSLGHNYVGGEHLILSMINEADCTAGQILRELGAEARSVRRAMSTTLTTFTSTAVVTQKQLAPLITRIEHLEQELIRLKENPGR</sequence>
<dbReference type="InterPro" id="IPR004176">
    <property type="entry name" value="Clp_R_N"/>
</dbReference>
<gene>
    <name evidence="3" type="ORF">Aco03nite_000150</name>
</gene>
<name>A0ABQ3WZI7_9ACTN</name>
<dbReference type="EMBL" id="BOMG01000002">
    <property type="protein sequence ID" value="GID51611.1"/>
    <property type="molecule type" value="Genomic_DNA"/>
</dbReference>
<dbReference type="Proteomes" id="UP000612282">
    <property type="component" value="Unassembled WGS sequence"/>
</dbReference>
<keyword evidence="1" id="KW-0677">Repeat</keyword>
<accession>A0ABQ3WZI7</accession>
<organism evidence="3 4">
    <name type="scientific">Actinoplanes couchii</name>
    <dbReference type="NCBI Taxonomy" id="403638"/>
    <lineage>
        <taxon>Bacteria</taxon>
        <taxon>Bacillati</taxon>
        <taxon>Actinomycetota</taxon>
        <taxon>Actinomycetes</taxon>
        <taxon>Micromonosporales</taxon>
        <taxon>Micromonosporaceae</taxon>
        <taxon>Actinoplanes</taxon>
    </lineage>
</organism>
<comment type="caution">
    <text evidence="3">The sequence shown here is derived from an EMBL/GenBank/DDBJ whole genome shotgun (WGS) entry which is preliminary data.</text>
</comment>
<protein>
    <recommendedName>
        <fullName evidence="2">Clp R domain-containing protein</fullName>
    </recommendedName>
</protein>
<dbReference type="Gene3D" id="1.10.1780.10">
    <property type="entry name" value="Clp, N-terminal domain"/>
    <property type="match status" value="1"/>
</dbReference>
<proteinExistence type="predicted"/>
<reference evidence="3 4" key="1">
    <citation type="submission" date="2021-01" db="EMBL/GenBank/DDBJ databases">
        <title>Whole genome shotgun sequence of Actinoplanes couchii NBRC 106145.</title>
        <authorList>
            <person name="Komaki H."/>
            <person name="Tamura T."/>
        </authorList>
    </citation>
    <scope>NUCLEOTIDE SEQUENCE [LARGE SCALE GENOMIC DNA]</scope>
    <source>
        <strain evidence="3 4">NBRC 106145</strain>
    </source>
</reference>
<dbReference type="PROSITE" id="PS51903">
    <property type="entry name" value="CLP_R"/>
    <property type="match status" value="1"/>
</dbReference>
<keyword evidence="4" id="KW-1185">Reference proteome</keyword>
<evidence type="ECO:0000256" key="1">
    <source>
        <dbReference type="PROSITE-ProRule" id="PRU01251"/>
    </source>
</evidence>
<dbReference type="InterPro" id="IPR036628">
    <property type="entry name" value="Clp_N_dom_sf"/>
</dbReference>
<feature type="domain" description="Clp R" evidence="2">
    <location>
        <begin position="58"/>
        <end position="200"/>
    </location>
</feature>
<dbReference type="SUPFAM" id="SSF81923">
    <property type="entry name" value="Double Clp-N motif"/>
    <property type="match status" value="1"/>
</dbReference>